<evidence type="ECO:0000313" key="3">
    <source>
        <dbReference type="Proteomes" id="UP000025171"/>
    </source>
</evidence>
<dbReference type="eggNOG" id="COG4430">
    <property type="taxonomic scope" value="Bacteria"/>
</dbReference>
<protein>
    <recommendedName>
        <fullName evidence="1">YdhG-like domain-containing protein</fullName>
    </recommendedName>
</protein>
<feature type="domain" description="YdhG-like" evidence="1">
    <location>
        <begin position="18"/>
        <end position="115"/>
    </location>
</feature>
<dbReference type="Pfam" id="PF08818">
    <property type="entry name" value="DUF1801"/>
    <property type="match status" value="1"/>
</dbReference>
<comment type="caution">
    <text evidence="2">The sequence shown here is derived from an EMBL/GenBank/DDBJ whole genome shotgun (WGS) entry which is preliminary data.</text>
</comment>
<keyword evidence="3" id="KW-1185">Reference proteome</keyword>
<proteinExistence type="predicted"/>
<dbReference type="RefSeq" id="WP_035616895.1">
    <property type="nucleotide sequence ID" value="NZ_ARYK01000005.1"/>
</dbReference>
<dbReference type="InterPro" id="IPR014922">
    <property type="entry name" value="YdhG-like"/>
</dbReference>
<gene>
    <name evidence="2" type="ORF">HJO_10957</name>
</gene>
<dbReference type="SUPFAM" id="SSF159888">
    <property type="entry name" value="YdhG-like"/>
    <property type="match status" value="1"/>
</dbReference>
<dbReference type="PIRSF" id="PIRSF021308">
    <property type="entry name" value="UCP021308"/>
    <property type="match status" value="1"/>
</dbReference>
<reference evidence="2 3" key="1">
    <citation type="journal article" date="2014" name="Antonie Van Leeuwenhoek">
        <title>Hyphomonas beringensis sp. nov. and Hyphomonas chukchiensis sp. nov., isolated from surface seawater of the Bering Sea and Chukchi Sea.</title>
        <authorList>
            <person name="Li C."/>
            <person name="Lai Q."/>
            <person name="Li G."/>
            <person name="Dong C."/>
            <person name="Wang J."/>
            <person name="Liao Y."/>
            <person name="Shao Z."/>
        </authorList>
    </citation>
    <scope>NUCLEOTIDE SEQUENCE [LARGE SCALE GENOMIC DNA]</scope>
    <source>
        <strain evidence="2 3">MHS-2</strain>
    </source>
</reference>
<sequence length="195" mass="21546">MPDVNPKVDAFFARPGPWQDELAALRAILHACPVEETFKWRSPVYTAHGGNVATVWRLKEACGLSFFKGVLLKDRQGILVAPGENSRAVRLAKFTSVADITRLEKTLKAYVKEAVAVEKAGLKVDFPQDDLTYPDELVDALDADAALREAFETLTPGRRRGWVLHVSQPKQSATRVSRIAKASPRILAGKGMHDR</sequence>
<dbReference type="Pfam" id="PF13376">
    <property type="entry name" value="OmdA"/>
    <property type="match status" value="1"/>
</dbReference>
<dbReference type="PATRIC" id="fig|1280950.3.peg.2194"/>
<evidence type="ECO:0000259" key="1">
    <source>
        <dbReference type="Pfam" id="PF08818"/>
    </source>
</evidence>
<dbReference type="OrthoDB" id="214150at2"/>
<evidence type="ECO:0000313" key="2">
    <source>
        <dbReference type="EMBL" id="KCZ91631.1"/>
    </source>
</evidence>
<name>A0A059FM83_9PROT</name>
<dbReference type="AlphaFoldDB" id="A0A059FM83"/>
<dbReference type="Proteomes" id="UP000025171">
    <property type="component" value="Unassembled WGS sequence"/>
</dbReference>
<dbReference type="InterPro" id="IPR016786">
    <property type="entry name" value="YdeI_bac"/>
</dbReference>
<accession>A0A059FM83</accession>
<organism evidence="2 3">
    <name type="scientific">Hyphomonas johnsonii MHS-2</name>
    <dbReference type="NCBI Taxonomy" id="1280950"/>
    <lineage>
        <taxon>Bacteria</taxon>
        <taxon>Pseudomonadati</taxon>
        <taxon>Pseudomonadota</taxon>
        <taxon>Alphaproteobacteria</taxon>
        <taxon>Hyphomonadales</taxon>
        <taxon>Hyphomonadaceae</taxon>
        <taxon>Hyphomonas</taxon>
    </lineage>
</organism>
<dbReference type="EMBL" id="ARYK01000005">
    <property type="protein sequence ID" value="KCZ91631.1"/>
    <property type="molecule type" value="Genomic_DNA"/>
</dbReference>